<dbReference type="OrthoDB" id="5411902at2"/>
<accession>A0A5B8XYD1</accession>
<evidence type="ECO:0000256" key="1">
    <source>
        <dbReference type="SAM" id="MobiDB-lite"/>
    </source>
</evidence>
<dbReference type="RefSeq" id="WP_146960862.1">
    <property type="nucleotide sequence ID" value="NZ_CP042467.1"/>
</dbReference>
<dbReference type="KEGG" id="bbae:FRD01_14585"/>
<dbReference type="Proteomes" id="UP000321595">
    <property type="component" value="Chromosome"/>
</dbReference>
<dbReference type="AlphaFoldDB" id="A0A5B8XYD1"/>
<feature type="signal peptide" evidence="2">
    <location>
        <begin position="1"/>
        <end position="24"/>
    </location>
</feature>
<keyword evidence="4" id="KW-1185">Reference proteome</keyword>
<gene>
    <name evidence="3" type="ORF">FRD01_14585</name>
</gene>
<evidence type="ECO:0000313" key="4">
    <source>
        <dbReference type="Proteomes" id="UP000321595"/>
    </source>
</evidence>
<feature type="compositionally biased region" description="Basic and acidic residues" evidence="1">
    <location>
        <begin position="397"/>
        <end position="410"/>
    </location>
</feature>
<dbReference type="EMBL" id="CP042467">
    <property type="protein sequence ID" value="QED28439.1"/>
    <property type="molecule type" value="Genomic_DNA"/>
</dbReference>
<feature type="region of interest" description="Disordered" evidence="1">
    <location>
        <begin position="376"/>
        <end position="410"/>
    </location>
</feature>
<proteinExistence type="predicted"/>
<evidence type="ECO:0000256" key="2">
    <source>
        <dbReference type="SAM" id="SignalP"/>
    </source>
</evidence>
<organism evidence="3 4">
    <name type="scientific">Microvenator marinus</name>
    <dbReference type="NCBI Taxonomy" id="2600177"/>
    <lineage>
        <taxon>Bacteria</taxon>
        <taxon>Deltaproteobacteria</taxon>
        <taxon>Bradymonadales</taxon>
        <taxon>Microvenatoraceae</taxon>
        <taxon>Microvenator</taxon>
    </lineage>
</organism>
<reference evidence="3 4" key="1">
    <citation type="submission" date="2019-08" db="EMBL/GenBank/DDBJ databases">
        <authorList>
            <person name="Liang Q."/>
        </authorList>
    </citation>
    <scope>NUCLEOTIDE SEQUENCE [LARGE SCALE GENOMIC DNA]</scope>
    <source>
        <strain evidence="3 4">V1718</strain>
    </source>
</reference>
<protein>
    <submittedName>
        <fullName evidence="3">Uncharacterized protein</fullName>
    </submittedName>
</protein>
<name>A0A5B8XYD1_9DELT</name>
<keyword evidence="2" id="KW-0732">Signal</keyword>
<feature type="chain" id="PRO_5022872021" evidence="2">
    <location>
        <begin position="25"/>
        <end position="410"/>
    </location>
</feature>
<sequence>MNIDFKSFIGVLIFLCFLAPNSWAQEQAVEVEAVGASFREATVNAQRSAVEQAVGTLISSDTLVIDGGLIRDEILLYSSGYIQTWETISKERLGDGSFRVKIRALVATSRLSDKLVQLKVSGETSGKDIMTELRTKQERGKQSRMLVAKALRPFLNADCVKADIVAQRVVVDKDLKGRIHFEGLVEIDQVCYQQARANLVNVLSKVGVKYAKQVVAEKTKTDGYFFPTRWPSPCRKRRTCDSYMIAVQASHNSSPANFDIYELHPSAIDMEMIAEGLEGSVNYYKFSVVNVRFDWYDSDGGLVLSKQLSIGNEDSQIDQFENGTLILMSWVKNPTGNWPTLEQKERFELVVEETEALETATKYDVTVSTKLGIQTIKEPSLPKRAEEPETETPANRRTREWSKRPNWSDR</sequence>
<evidence type="ECO:0000313" key="3">
    <source>
        <dbReference type="EMBL" id="QED28439.1"/>
    </source>
</evidence>